<sequence>MLSSDSFFWKEAVNSEIDSILSNHTWELVDLPPGNKPLGVKWIFKRKMNTDGTIDKYKARLIVKGFKQKEDLGYFDTYSPVTRITSILMLIALAAVYGLEIHQMDVKIAFLNGELEEEIYMEQPEGFVVSGKENKVCQLIKSLYGLKQTPKQWHAKFDQTMLANGFKINECDKCVYIKDTPNHQVIVCLYVDDMLIISRDISDINATKRILESKFDMKDLGVADVILGIKIHRTPQGLALPVSLYRKGYSDANWITESNEVKSTNGYVFTTGRGAVSWKSSKQTCIARSTMESEFIALDKAGEEAEWLRNFLEDIPYWPKPMAPVCIHCDSQAAIGWARSMMYNGKSRHIRRRHNAVKELLSSEIITVDYVKSKDNVSDPLTKGLSREGVERTSKGMGLRPRTIVTGRTTDVQAIDVNERIISLERLNPTPRPTTSPYLEGLWNFEWFGTACPVFLATRLLFGQENSADIGKFIKIRSANQKWMWDCYCACENIEFEGHGFHPWKQPLAEMPGNKYNDGGMQIENKFVLSSKFSVEGPLRMKEEYVEGIFETPKVDENIVPEQLKGALDQAANTIQQLPVPIRDTVSRGLKIPLGEAFQRLIMISYLDEEILIARNTAGEPVVLTRLDPAPDPEPISDYES</sequence>
<dbReference type="SUPFAM" id="SSF56672">
    <property type="entry name" value="DNA/RNA polymerases"/>
    <property type="match status" value="1"/>
</dbReference>
<reference evidence="7" key="2">
    <citation type="journal article" date="2017" name="J. Anim. Genet.">
        <title>Multiple reference genome sequences of hot pepper reveal the massive evolution of plant disease resistance genes by retroduplication.</title>
        <authorList>
            <person name="Kim S."/>
            <person name="Park J."/>
            <person name="Yeom S.-I."/>
            <person name="Kim Y.-M."/>
            <person name="Seo E."/>
            <person name="Kim K.-T."/>
            <person name="Kim M.-S."/>
            <person name="Lee J.M."/>
            <person name="Cheong K."/>
            <person name="Shin H.-S."/>
            <person name="Kim S.-B."/>
            <person name="Han K."/>
            <person name="Lee J."/>
            <person name="Park M."/>
            <person name="Lee H.-A."/>
            <person name="Lee H.-Y."/>
            <person name="Lee Y."/>
            <person name="Oh S."/>
            <person name="Lee J.H."/>
            <person name="Choi E."/>
            <person name="Choi E."/>
            <person name="Lee S.E."/>
            <person name="Jeon J."/>
            <person name="Kim H."/>
            <person name="Choi G."/>
            <person name="Song H."/>
            <person name="Lee J."/>
            <person name="Lee S.-C."/>
            <person name="Kwon J.-K."/>
            <person name="Lee H.-Y."/>
            <person name="Koo N."/>
            <person name="Hong Y."/>
            <person name="Kim R.W."/>
            <person name="Kang W.-H."/>
            <person name="Huh J.H."/>
            <person name="Kang B.-C."/>
            <person name="Yang T.-J."/>
            <person name="Lee Y.-H."/>
            <person name="Bennetzen J.L."/>
            <person name="Choi D."/>
        </authorList>
    </citation>
    <scope>NUCLEOTIDE SEQUENCE [LARGE SCALE GENOMIC DNA]</scope>
    <source>
        <strain evidence="7">cv. PBC81</strain>
    </source>
</reference>
<evidence type="ECO:0000256" key="3">
    <source>
        <dbReference type="ARBA" id="ARBA00022946"/>
    </source>
</evidence>
<dbReference type="STRING" id="33114.A0A2G2VVS0"/>
<comment type="subcellular location">
    <subcellularLocation>
        <location evidence="1">Plastid</location>
    </subcellularLocation>
</comment>
<evidence type="ECO:0000259" key="4">
    <source>
        <dbReference type="Pfam" id="PF04755"/>
    </source>
</evidence>
<organism evidence="6 7">
    <name type="scientific">Capsicum baccatum</name>
    <name type="common">Peruvian pepper</name>
    <dbReference type="NCBI Taxonomy" id="33114"/>
    <lineage>
        <taxon>Eukaryota</taxon>
        <taxon>Viridiplantae</taxon>
        <taxon>Streptophyta</taxon>
        <taxon>Embryophyta</taxon>
        <taxon>Tracheophyta</taxon>
        <taxon>Spermatophyta</taxon>
        <taxon>Magnoliopsida</taxon>
        <taxon>eudicotyledons</taxon>
        <taxon>Gunneridae</taxon>
        <taxon>Pentapetalae</taxon>
        <taxon>asterids</taxon>
        <taxon>lamiids</taxon>
        <taxon>Solanales</taxon>
        <taxon>Solanaceae</taxon>
        <taxon>Solanoideae</taxon>
        <taxon>Capsiceae</taxon>
        <taxon>Capsicum</taxon>
    </lineage>
</organism>
<proteinExistence type="predicted"/>
<dbReference type="PANTHER" id="PTHR11439:SF521">
    <property type="entry name" value="RNA-DIRECTED DNA POLYMERASE"/>
    <property type="match status" value="1"/>
</dbReference>
<keyword evidence="3" id="KW-0809">Transit peptide</keyword>
<gene>
    <name evidence="6" type="ORF">CQW23_24762</name>
</gene>
<dbReference type="Pfam" id="PF07727">
    <property type="entry name" value="RVT_2"/>
    <property type="match status" value="1"/>
</dbReference>
<keyword evidence="7" id="KW-1185">Reference proteome</keyword>
<comment type="caution">
    <text evidence="6">The sequence shown here is derived from an EMBL/GenBank/DDBJ whole genome shotgun (WGS) entry which is preliminary data.</text>
</comment>
<dbReference type="AlphaFoldDB" id="A0A2G2VVS0"/>
<name>A0A2G2VVS0_CAPBA</name>
<evidence type="ECO:0000256" key="1">
    <source>
        <dbReference type="ARBA" id="ARBA00004474"/>
    </source>
</evidence>
<dbReference type="InterPro" id="IPR006843">
    <property type="entry name" value="PAP/fibrillin_dom"/>
</dbReference>
<dbReference type="PANTHER" id="PTHR11439">
    <property type="entry name" value="GAG-POL-RELATED RETROTRANSPOSON"/>
    <property type="match status" value="1"/>
</dbReference>
<feature type="domain" description="Reverse transcriptase Ty1/copia-type" evidence="5">
    <location>
        <begin position="23"/>
        <end position="245"/>
    </location>
</feature>
<dbReference type="EMBL" id="MLFT02000010">
    <property type="protein sequence ID" value="PHT37062.1"/>
    <property type="molecule type" value="Genomic_DNA"/>
</dbReference>
<accession>A0A2G2VVS0</accession>
<feature type="domain" description="Plastid lipid-associated protein/fibrillin conserved" evidence="4">
    <location>
        <begin position="524"/>
        <end position="624"/>
    </location>
</feature>
<evidence type="ECO:0000313" key="6">
    <source>
        <dbReference type="EMBL" id="PHT37062.1"/>
    </source>
</evidence>
<dbReference type="Proteomes" id="UP000224567">
    <property type="component" value="Unassembled WGS sequence"/>
</dbReference>
<dbReference type="GO" id="GO:0009536">
    <property type="term" value="C:plastid"/>
    <property type="evidence" value="ECO:0007669"/>
    <property type="project" value="UniProtKB-SubCell"/>
</dbReference>
<evidence type="ECO:0000313" key="7">
    <source>
        <dbReference type="Proteomes" id="UP000224567"/>
    </source>
</evidence>
<dbReference type="Pfam" id="PF04755">
    <property type="entry name" value="PAP_fibrillin"/>
    <property type="match status" value="1"/>
</dbReference>
<dbReference type="InterPro" id="IPR013103">
    <property type="entry name" value="RVT_2"/>
</dbReference>
<evidence type="ECO:0000256" key="2">
    <source>
        <dbReference type="ARBA" id="ARBA00022640"/>
    </source>
</evidence>
<reference evidence="6 7" key="1">
    <citation type="journal article" date="2017" name="Genome Biol.">
        <title>New reference genome sequences of hot pepper reveal the massive evolution of plant disease-resistance genes by retroduplication.</title>
        <authorList>
            <person name="Kim S."/>
            <person name="Park J."/>
            <person name="Yeom S.I."/>
            <person name="Kim Y.M."/>
            <person name="Seo E."/>
            <person name="Kim K.T."/>
            <person name="Kim M.S."/>
            <person name="Lee J.M."/>
            <person name="Cheong K."/>
            <person name="Shin H.S."/>
            <person name="Kim S.B."/>
            <person name="Han K."/>
            <person name="Lee J."/>
            <person name="Park M."/>
            <person name="Lee H.A."/>
            <person name="Lee H.Y."/>
            <person name="Lee Y."/>
            <person name="Oh S."/>
            <person name="Lee J.H."/>
            <person name="Choi E."/>
            <person name="Choi E."/>
            <person name="Lee S.E."/>
            <person name="Jeon J."/>
            <person name="Kim H."/>
            <person name="Choi G."/>
            <person name="Song H."/>
            <person name="Lee J."/>
            <person name="Lee S.C."/>
            <person name="Kwon J.K."/>
            <person name="Lee H.Y."/>
            <person name="Koo N."/>
            <person name="Hong Y."/>
            <person name="Kim R.W."/>
            <person name="Kang W.H."/>
            <person name="Huh J.H."/>
            <person name="Kang B.C."/>
            <person name="Yang T.J."/>
            <person name="Lee Y.H."/>
            <person name="Bennetzen J.L."/>
            <person name="Choi D."/>
        </authorList>
    </citation>
    <scope>NUCLEOTIDE SEQUENCE [LARGE SCALE GENOMIC DNA]</scope>
    <source>
        <strain evidence="7">cv. PBC81</strain>
    </source>
</reference>
<dbReference type="InterPro" id="IPR043502">
    <property type="entry name" value="DNA/RNA_pol_sf"/>
</dbReference>
<evidence type="ECO:0000259" key="5">
    <source>
        <dbReference type="Pfam" id="PF07727"/>
    </source>
</evidence>
<dbReference type="CDD" id="cd09272">
    <property type="entry name" value="RNase_HI_RT_Ty1"/>
    <property type="match status" value="1"/>
</dbReference>
<dbReference type="OrthoDB" id="1739418at2759"/>
<keyword evidence="2" id="KW-0934">Plastid</keyword>
<protein>
    <submittedName>
        <fullName evidence="6">Plastid-lipid-associated protein 13, chloroplastic</fullName>
    </submittedName>
</protein>